<dbReference type="InterPro" id="IPR036388">
    <property type="entry name" value="WH-like_DNA-bd_sf"/>
</dbReference>
<dbReference type="SUPFAM" id="SSF46689">
    <property type="entry name" value="Homeodomain-like"/>
    <property type="match status" value="1"/>
</dbReference>
<accession>A0A8K0JW74</accession>
<dbReference type="Gene3D" id="1.10.287.80">
    <property type="entry name" value="ATP synthase, gamma subunit, helix hairpin domain"/>
    <property type="match status" value="1"/>
</dbReference>
<dbReference type="PANTHER" id="PTHR10742">
    <property type="entry name" value="FLAVIN MONOAMINE OXIDASE"/>
    <property type="match status" value="1"/>
</dbReference>
<dbReference type="Gene3D" id="1.10.10.10">
    <property type="entry name" value="Winged helix-like DNA-binding domain superfamily/Winged helix DNA-binding domain"/>
    <property type="match status" value="1"/>
</dbReference>
<keyword evidence="3" id="KW-0560">Oxidoreductase</keyword>
<dbReference type="OrthoDB" id="9982100at2759"/>
<reference evidence="5" key="2">
    <citation type="submission" date="2017-10" db="EMBL/GenBank/DDBJ databases">
        <title>Ladona fulva Genome sequencing and assembly.</title>
        <authorList>
            <person name="Murali S."/>
            <person name="Richards S."/>
            <person name="Bandaranaike D."/>
            <person name="Bellair M."/>
            <person name="Blankenburg K."/>
            <person name="Chao H."/>
            <person name="Dinh H."/>
            <person name="Doddapaneni H."/>
            <person name="Dugan-Rocha S."/>
            <person name="Elkadiri S."/>
            <person name="Gnanaolivu R."/>
            <person name="Hernandez B."/>
            <person name="Skinner E."/>
            <person name="Javaid M."/>
            <person name="Lee S."/>
            <person name="Li M."/>
            <person name="Ming W."/>
            <person name="Munidasa M."/>
            <person name="Muniz J."/>
            <person name="Nguyen L."/>
            <person name="Hughes D."/>
            <person name="Osuji N."/>
            <person name="Pu L.-L."/>
            <person name="Puazo M."/>
            <person name="Qu C."/>
            <person name="Quiroz J."/>
            <person name="Raj R."/>
            <person name="Weissenberger G."/>
            <person name="Xin Y."/>
            <person name="Zou X."/>
            <person name="Han Y."/>
            <person name="Worley K."/>
            <person name="Muzny D."/>
            <person name="Gibbs R."/>
        </authorList>
    </citation>
    <scope>NUCLEOTIDE SEQUENCE</scope>
    <source>
        <strain evidence="5">Sampled in the wild</strain>
    </source>
</reference>
<comment type="caution">
    <text evidence="5">The sequence shown here is derived from an EMBL/GenBank/DDBJ whole genome shotgun (WGS) entry which is preliminary data.</text>
</comment>
<dbReference type="GO" id="GO:0140682">
    <property type="term" value="F:FAD-dependent H3K4me/H3K4me3 demethylase activity"/>
    <property type="evidence" value="ECO:0007669"/>
    <property type="project" value="UniProtKB-ARBA"/>
</dbReference>
<comment type="subcellular location">
    <subcellularLocation>
        <location evidence="1">Nucleus</location>
    </subcellularLocation>
</comment>
<dbReference type="InterPro" id="IPR050281">
    <property type="entry name" value="Flavin_monoamine_oxidase"/>
</dbReference>
<dbReference type="AlphaFoldDB" id="A0A8K0JW74"/>
<dbReference type="GO" id="GO:0050660">
    <property type="term" value="F:flavin adenine dinucleotide binding"/>
    <property type="evidence" value="ECO:0007669"/>
    <property type="project" value="TreeGrafter"/>
</dbReference>
<dbReference type="PANTHER" id="PTHR10742:SF386">
    <property type="entry name" value="LYSINE-SPECIFIC HISTONE DEMETHYLASE 1A"/>
    <property type="match status" value="1"/>
</dbReference>
<proteinExistence type="inferred from homology"/>
<dbReference type="Gene3D" id="3.50.50.60">
    <property type="entry name" value="FAD/NAD(P)-binding domain"/>
    <property type="match status" value="1"/>
</dbReference>
<evidence type="ECO:0000259" key="4">
    <source>
        <dbReference type="PROSITE" id="PS50934"/>
    </source>
</evidence>
<dbReference type="PRINTS" id="PR00419">
    <property type="entry name" value="ADXRDTASE"/>
</dbReference>
<dbReference type="GO" id="GO:0005634">
    <property type="term" value="C:nucleus"/>
    <property type="evidence" value="ECO:0007669"/>
    <property type="project" value="UniProtKB-SubCell"/>
</dbReference>
<comment type="similarity">
    <text evidence="2">Belongs to the flavin monoamine oxidase family.</text>
</comment>
<dbReference type="Pfam" id="PF04433">
    <property type="entry name" value="SWIRM"/>
    <property type="match status" value="1"/>
</dbReference>
<gene>
    <name evidence="5" type="ORF">J437_LFUL000725</name>
</gene>
<feature type="domain" description="SWIRM" evidence="4">
    <location>
        <begin position="52"/>
        <end position="110"/>
    </location>
</feature>
<evidence type="ECO:0000256" key="2">
    <source>
        <dbReference type="ARBA" id="ARBA00005995"/>
    </source>
</evidence>
<evidence type="ECO:0000313" key="5">
    <source>
        <dbReference type="EMBL" id="KAG8223017.1"/>
    </source>
</evidence>
<dbReference type="InterPro" id="IPR007526">
    <property type="entry name" value="SWIRM"/>
</dbReference>
<dbReference type="Proteomes" id="UP000792457">
    <property type="component" value="Unassembled WGS sequence"/>
</dbReference>
<organism evidence="5 6">
    <name type="scientific">Ladona fulva</name>
    <name type="common">Scarce chaser dragonfly</name>
    <name type="synonym">Libellula fulva</name>
    <dbReference type="NCBI Taxonomy" id="123851"/>
    <lineage>
        <taxon>Eukaryota</taxon>
        <taxon>Metazoa</taxon>
        <taxon>Ecdysozoa</taxon>
        <taxon>Arthropoda</taxon>
        <taxon>Hexapoda</taxon>
        <taxon>Insecta</taxon>
        <taxon>Pterygota</taxon>
        <taxon>Palaeoptera</taxon>
        <taxon>Odonata</taxon>
        <taxon>Epiprocta</taxon>
        <taxon>Anisoptera</taxon>
        <taxon>Libelluloidea</taxon>
        <taxon>Libellulidae</taxon>
        <taxon>Ladona</taxon>
    </lineage>
</organism>
<dbReference type="SUPFAM" id="SSF51905">
    <property type="entry name" value="FAD/NAD(P)-binding domain"/>
    <property type="match status" value="1"/>
</dbReference>
<sequence length="297" mass="33855">MDRGNMQLAAKEHFNPPLKEFPPITGIYICPLGMHHLYPFYPLVTVDHKSFDLFLQLWLENPKQQLIFENVLPQVEPPYNSDGPLVMRIHAFLERHGYINFGIFKRLKSLPVKKHGKIIVIGAGIAGLAAAQQMQQFGMEVIVLEARDRVGGRIATFRKSSYIADLGAMVVTGLGGNPVTVLSKQISMELHKIRQKCPLYESNGNTVKKYNFGALVPKDKDEMVEREFNRLLEATSYLSHQLDFNYASGRPVSLGQALEWVIKLQEKNVKEKQVQHWKAVIALQERLKTNQHRVRSE</sequence>
<dbReference type="InterPro" id="IPR002937">
    <property type="entry name" value="Amino_oxidase"/>
</dbReference>
<dbReference type="EMBL" id="KZ308149">
    <property type="protein sequence ID" value="KAG8223017.1"/>
    <property type="molecule type" value="Genomic_DNA"/>
</dbReference>
<evidence type="ECO:0000256" key="1">
    <source>
        <dbReference type="ARBA" id="ARBA00004123"/>
    </source>
</evidence>
<dbReference type="Pfam" id="PF01593">
    <property type="entry name" value="Amino_oxidase"/>
    <property type="match status" value="1"/>
</dbReference>
<name>A0A8K0JW74_LADFU</name>
<dbReference type="InterPro" id="IPR009057">
    <property type="entry name" value="Homeodomain-like_sf"/>
</dbReference>
<reference evidence="5" key="1">
    <citation type="submission" date="2013-04" db="EMBL/GenBank/DDBJ databases">
        <authorList>
            <person name="Qu J."/>
            <person name="Murali S.C."/>
            <person name="Bandaranaike D."/>
            <person name="Bellair M."/>
            <person name="Blankenburg K."/>
            <person name="Chao H."/>
            <person name="Dinh H."/>
            <person name="Doddapaneni H."/>
            <person name="Downs B."/>
            <person name="Dugan-Rocha S."/>
            <person name="Elkadiri S."/>
            <person name="Gnanaolivu R.D."/>
            <person name="Hernandez B."/>
            <person name="Javaid M."/>
            <person name="Jayaseelan J.C."/>
            <person name="Lee S."/>
            <person name="Li M."/>
            <person name="Ming W."/>
            <person name="Munidasa M."/>
            <person name="Muniz J."/>
            <person name="Nguyen L."/>
            <person name="Ongeri F."/>
            <person name="Osuji N."/>
            <person name="Pu L.-L."/>
            <person name="Puazo M."/>
            <person name="Qu C."/>
            <person name="Quiroz J."/>
            <person name="Raj R."/>
            <person name="Weissenberger G."/>
            <person name="Xin Y."/>
            <person name="Zou X."/>
            <person name="Han Y."/>
            <person name="Richards S."/>
            <person name="Worley K."/>
            <person name="Muzny D."/>
            <person name="Gibbs R."/>
        </authorList>
    </citation>
    <scope>NUCLEOTIDE SEQUENCE</scope>
    <source>
        <strain evidence="5">Sampled in the wild</strain>
    </source>
</reference>
<protein>
    <recommendedName>
        <fullName evidence="4">SWIRM domain-containing protein</fullName>
    </recommendedName>
</protein>
<evidence type="ECO:0000313" key="6">
    <source>
        <dbReference type="Proteomes" id="UP000792457"/>
    </source>
</evidence>
<dbReference type="PROSITE" id="PS50934">
    <property type="entry name" value="SWIRM"/>
    <property type="match status" value="1"/>
</dbReference>
<dbReference type="InterPro" id="IPR036188">
    <property type="entry name" value="FAD/NAD-bd_sf"/>
</dbReference>
<dbReference type="GO" id="GO:0003682">
    <property type="term" value="F:chromatin binding"/>
    <property type="evidence" value="ECO:0007669"/>
    <property type="project" value="TreeGrafter"/>
</dbReference>
<evidence type="ECO:0000256" key="3">
    <source>
        <dbReference type="ARBA" id="ARBA00023002"/>
    </source>
</evidence>
<dbReference type="FunFam" id="3.50.50.60:FF:000029">
    <property type="entry name" value="Lysine-specific histone demethylase"/>
    <property type="match status" value="1"/>
</dbReference>
<keyword evidence="6" id="KW-1185">Reference proteome</keyword>